<dbReference type="GO" id="GO:0000981">
    <property type="term" value="F:DNA-binding transcription factor activity, RNA polymerase II-specific"/>
    <property type="evidence" value="ECO:0007669"/>
    <property type="project" value="TreeGrafter"/>
</dbReference>
<accession>A0AAF0WP25</accession>
<dbReference type="PROSITE" id="PS51294">
    <property type="entry name" value="HTH_MYB"/>
    <property type="match status" value="2"/>
</dbReference>
<dbReference type="GO" id="GO:0000978">
    <property type="term" value="F:RNA polymerase II cis-regulatory region sequence-specific DNA binding"/>
    <property type="evidence" value="ECO:0007669"/>
    <property type="project" value="TreeGrafter"/>
</dbReference>
<evidence type="ECO:0000256" key="1">
    <source>
        <dbReference type="ARBA" id="ARBA00004123"/>
    </source>
</evidence>
<dbReference type="Pfam" id="PF00249">
    <property type="entry name" value="Myb_DNA-binding"/>
    <property type="match status" value="2"/>
</dbReference>
<feature type="domain" description="Myb-like" evidence="6">
    <location>
        <begin position="183"/>
        <end position="233"/>
    </location>
</feature>
<name>A0AAF0WP25_DAUCS</name>
<dbReference type="InterPro" id="IPR050560">
    <property type="entry name" value="MYB_TF"/>
</dbReference>
<dbReference type="PANTHER" id="PTHR45614:SF285">
    <property type="entry name" value="TRANSCRIPTION FACTOR MYB98"/>
    <property type="match status" value="1"/>
</dbReference>
<dbReference type="Proteomes" id="UP000077755">
    <property type="component" value="Chromosome 3"/>
</dbReference>
<proteinExistence type="predicted"/>
<organism evidence="8 9">
    <name type="scientific">Daucus carota subsp. sativus</name>
    <name type="common">Carrot</name>
    <dbReference type="NCBI Taxonomy" id="79200"/>
    <lineage>
        <taxon>Eukaryota</taxon>
        <taxon>Viridiplantae</taxon>
        <taxon>Streptophyta</taxon>
        <taxon>Embryophyta</taxon>
        <taxon>Tracheophyta</taxon>
        <taxon>Spermatophyta</taxon>
        <taxon>Magnoliopsida</taxon>
        <taxon>eudicotyledons</taxon>
        <taxon>Gunneridae</taxon>
        <taxon>Pentapetalae</taxon>
        <taxon>asterids</taxon>
        <taxon>campanulids</taxon>
        <taxon>Apiales</taxon>
        <taxon>Apiaceae</taxon>
        <taxon>Apioideae</taxon>
        <taxon>Scandiceae</taxon>
        <taxon>Daucinae</taxon>
        <taxon>Daucus</taxon>
        <taxon>Daucus sect. Daucus</taxon>
    </lineage>
</organism>
<dbReference type="FunFam" id="1.10.10.60:FF:000010">
    <property type="entry name" value="Transcriptional activator Myb isoform A"/>
    <property type="match status" value="1"/>
</dbReference>
<dbReference type="InterPro" id="IPR017930">
    <property type="entry name" value="Myb_dom"/>
</dbReference>
<dbReference type="InterPro" id="IPR001005">
    <property type="entry name" value="SANT/Myb"/>
</dbReference>
<keyword evidence="9" id="KW-1185">Reference proteome</keyword>
<feature type="domain" description="HTH myb-type" evidence="7">
    <location>
        <begin position="136"/>
        <end position="182"/>
    </location>
</feature>
<dbReference type="InterPro" id="IPR009057">
    <property type="entry name" value="Homeodomain-like_sf"/>
</dbReference>
<feature type="compositionally biased region" description="Basic residues" evidence="5">
    <location>
        <begin position="119"/>
        <end position="128"/>
    </location>
</feature>
<dbReference type="Gene3D" id="1.10.10.60">
    <property type="entry name" value="Homeodomain-like"/>
    <property type="match status" value="2"/>
</dbReference>
<reference evidence="8" key="1">
    <citation type="journal article" date="2016" name="Nat. Genet.">
        <title>A high-quality carrot genome assembly provides new insights into carotenoid accumulation and asterid genome evolution.</title>
        <authorList>
            <person name="Iorizzo M."/>
            <person name="Ellison S."/>
            <person name="Senalik D."/>
            <person name="Zeng P."/>
            <person name="Satapoomin P."/>
            <person name="Huang J."/>
            <person name="Bowman M."/>
            <person name="Iovene M."/>
            <person name="Sanseverino W."/>
            <person name="Cavagnaro P."/>
            <person name="Yildiz M."/>
            <person name="Macko-Podgorni A."/>
            <person name="Moranska E."/>
            <person name="Grzebelus E."/>
            <person name="Grzebelus D."/>
            <person name="Ashrafi H."/>
            <person name="Zheng Z."/>
            <person name="Cheng S."/>
            <person name="Spooner D."/>
            <person name="Van Deynze A."/>
            <person name="Simon P."/>
        </authorList>
    </citation>
    <scope>NUCLEOTIDE SEQUENCE</scope>
    <source>
        <tissue evidence="8">Leaf</tissue>
    </source>
</reference>
<dbReference type="EMBL" id="CP093345">
    <property type="protein sequence ID" value="WOG93425.1"/>
    <property type="molecule type" value="Genomic_DNA"/>
</dbReference>
<gene>
    <name evidence="8" type="ORF">DCAR_0312709</name>
</gene>
<dbReference type="PANTHER" id="PTHR45614">
    <property type="entry name" value="MYB PROTEIN-RELATED"/>
    <property type="match status" value="1"/>
</dbReference>
<keyword evidence="2" id="KW-0677">Repeat</keyword>
<dbReference type="SUPFAM" id="SSF46689">
    <property type="entry name" value="Homeodomain-like"/>
    <property type="match status" value="1"/>
</dbReference>
<evidence type="ECO:0000259" key="7">
    <source>
        <dbReference type="PROSITE" id="PS51294"/>
    </source>
</evidence>
<reference evidence="8" key="2">
    <citation type="submission" date="2022-03" db="EMBL/GenBank/DDBJ databases">
        <title>Draft title - Genomic analysis of global carrot germplasm unveils the trajectory of domestication and the origin of high carotenoid orange carrot.</title>
        <authorList>
            <person name="Iorizzo M."/>
            <person name="Ellison S."/>
            <person name="Senalik D."/>
            <person name="Macko-Podgorni A."/>
            <person name="Grzebelus D."/>
            <person name="Bostan H."/>
            <person name="Rolling W."/>
            <person name="Curaba J."/>
            <person name="Simon P."/>
        </authorList>
    </citation>
    <scope>NUCLEOTIDE SEQUENCE</scope>
    <source>
        <tissue evidence="8">Leaf</tissue>
    </source>
</reference>
<dbReference type="CDD" id="cd00167">
    <property type="entry name" value="SANT"/>
    <property type="match status" value="2"/>
</dbReference>
<dbReference type="SMART" id="SM00717">
    <property type="entry name" value="SANT"/>
    <property type="match status" value="2"/>
</dbReference>
<evidence type="ECO:0000256" key="4">
    <source>
        <dbReference type="ARBA" id="ARBA00023242"/>
    </source>
</evidence>
<protein>
    <submittedName>
        <fullName evidence="8">Uncharacterized protein</fullName>
    </submittedName>
</protein>
<sequence>MFGNNQMNPMNQQVAYNMSQRAPMNLHFQNPGRQIPAIGGSSVNPPAQNFFADPPLFAAPGGHGSAAGYMTNNGLVPAASGNDYPGLFHSSASQNPVAVQPRAYPVPANPGVGAGRAPGNRKAKKRNQRNPGNNIKGHWIPAEDRMLLDLVAKYGSRKWSLIARMMPGRLGKQLRERYNNHLKPGLKKEAWSPEEDMKLIKAHEKIGNKWAQISKLLPGRSESDIKNRWNATKRKCINAISKTHTNPKPSSLFENYVKNMFNRMVLNSSPVSAESTVMTGSSSGGSNYQMAVTDADGSGGVDDGLMDYGLQSSFDPNVLANHGQSSQFESMSYMEMLLQ</sequence>
<dbReference type="GO" id="GO:0005634">
    <property type="term" value="C:nucleus"/>
    <property type="evidence" value="ECO:0007669"/>
    <property type="project" value="UniProtKB-SubCell"/>
</dbReference>
<comment type="subcellular location">
    <subcellularLocation>
        <location evidence="1">Nucleus</location>
    </subcellularLocation>
</comment>
<evidence type="ECO:0000256" key="3">
    <source>
        <dbReference type="ARBA" id="ARBA00023125"/>
    </source>
</evidence>
<dbReference type="AlphaFoldDB" id="A0AAF0WP25"/>
<feature type="region of interest" description="Disordered" evidence="5">
    <location>
        <begin position="106"/>
        <end position="137"/>
    </location>
</feature>
<evidence type="ECO:0000256" key="5">
    <source>
        <dbReference type="SAM" id="MobiDB-lite"/>
    </source>
</evidence>
<dbReference type="PROSITE" id="PS50090">
    <property type="entry name" value="MYB_LIKE"/>
    <property type="match status" value="2"/>
</dbReference>
<evidence type="ECO:0000259" key="6">
    <source>
        <dbReference type="PROSITE" id="PS50090"/>
    </source>
</evidence>
<feature type="domain" description="Myb-like" evidence="6">
    <location>
        <begin position="136"/>
        <end position="182"/>
    </location>
</feature>
<keyword evidence="3" id="KW-0238">DNA-binding</keyword>
<keyword evidence="4" id="KW-0539">Nucleus</keyword>
<evidence type="ECO:0000313" key="9">
    <source>
        <dbReference type="Proteomes" id="UP000077755"/>
    </source>
</evidence>
<feature type="domain" description="HTH myb-type" evidence="7">
    <location>
        <begin position="183"/>
        <end position="237"/>
    </location>
</feature>
<evidence type="ECO:0000313" key="8">
    <source>
        <dbReference type="EMBL" id="WOG93425.1"/>
    </source>
</evidence>
<evidence type="ECO:0000256" key="2">
    <source>
        <dbReference type="ARBA" id="ARBA00022737"/>
    </source>
</evidence>